<dbReference type="GO" id="GO:0008168">
    <property type="term" value="F:methyltransferase activity"/>
    <property type="evidence" value="ECO:0007669"/>
    <property type="project" value="UniProtKB-KW"/>
</dbReference>
<evidence type="ECO:0000259" key="1">
    <source>
        <dbReference type="Pfam" id="PF08242"/>
    </source>
</evidence>
<protein>
    <submittedName>
        <fullName evidence="2">Methyltransferase</fullName>
    </submittedName>
</protein>
<dbReference type="SUPFAM" id="SSF53335">
    <property type="entry name" value="S-adenosyl-L-methionine-dependent methyltransferases"/>
    <property type="match status" value="1"/>
</dbReference>
<organism evidence="2 3">
    <name type="scientific">Glycomyces albidus</name>
    <dbReference type="NCBI Taxonomy" id="2656774"/>
    <lineage>
        <taxon>Bacteria</taxon>
        <taxon>Bacillati</taxon>
        <taxon>Actinomycetota</taxon>
        <taxon>Actinomycetes</taxon>
        <taxon>Glycomycetales</taxon>
        <taxon>Glycomycetaceae</taxon>
        <taxon>Glycomyces</taxon>
    </lineage>
</organism>
<dbReference type="InterPro" id="IPR029063">
    <property type="entry name" value="SAM-dependent_MTases_sf"/>
</dbReference>
<dbReference type="AlphaFoldDB" id="A0A6L5GG05"/>
<evidence type="ECO:0000313" key="3">
    <source>
        <dbReference type="Proteomes" id="UP000477750"/>
    </source>
</evidence>
<dbReference type="EMBL" id="WIAO01000046">
    <property type="protein sequence ID" value="MQM28506.1"/>
    <property type="molecule type" value="Genomic_DNA"/>
</dbReference>
<gene>
    <name evidence="2" type="ORF">GFD30_23520</name>
</gene>
<reference evidence="2 3" key="1">
    <citation type="submission" date="2019-10" db="EMBL/GenBank/DDBJ databases">
        <title>Glycomyces albidus sp. nov., a novel actinomycete isolated from rhizosphere soil of wheat (Triticum aestivum L.).</title>
        <authorList>
            <person name="Qian L."/>
        </authorList>
    </citation>
    <scope>NUCLEOTIDE SEQUENCE [LARGE SCALE GENOMIC DNA]</scope>
    <source>
        <strain evidence="2 3">NEAU-7082</strain>
    </source>
</reference>
<dbReference type="PANTHER" id="PTHR43861">
    <property type="entry name" value="TRANS-ACONITATE 2-METHYLTRANSFERASE-RELATED"/>
    <property type="match status" value="1"/>
</dbReference>
<dbReference type="RefSeq" id="WP_153027602.1">
    <property type="nucleotide sequence ID" value="NZ_WIAO01000046.1"/>
</dbReference>
<comment type="caution">
    <text evidence="2">The sequence shown here is derived from an EMBL/GenBank/DDBJ whole genome shotgun (WGS) entry which is preliminary data.</text>
</comment>
<keyword evidence="2" id="KW-0489">Methyltransferase</keyword>
<proteinExistence type="predicted"/>
<name>A0A6L5GG05_9ACTN</name>
<keyword evidence="3" id="KW-1185">Reference proteome</keyword>
<dbReference type="GO" id="GO:0032259">
    <property type="term" value="P:methylation"/>
    <property type="evidence" value="ECO:0007669"/>
    <property type="project" value="UniProtKB-KW"/>
</dbReference>
<dbReference type="CDD" id="cd02440">
    <property type="entry name" value="AdoMet_MTases"/>
    <property type="match status" value="1"/>
</dbReference>
<dbReference type="InterPro" id="IPR013217">
    <property type="entry name" value="Methyltransf_12"/>
</dbReference>
<dbReference type="Proteomes" id="UP000477750">
    <property type="component" value="Unassembled WGS sequence"/>
</dbReference>
<evidence type="ECO:0000313" key="2">
    <source>
        <dbReference type="EMBL" id="MQM28506.1"/>
    </source>
</evidence>
<dbReference type="Gene3D" id="3.40.50.150">
    <property type="entry name" value="Vaccinia Virus protein VP39"/>
    <property type="match status" value="1"/>
</dbReference>
<sequence>MGGHAHHHGSGEQAAFDFAEAAPRFRDRADAETGRYRRLAAALADPGARVAADIGCGAASMAFALAETVPGIRVTAVDAEPAMLELVQELAAERGTPMATALASVDDPEALAAAVGGPADFLWAGHVIHHAADPQAALGNLAELLAPGGRLAIGEGGLAAQYLPANLGVGRPGLELRLIEAGTRRLADELAEHGGTPLSYGWNLALERAGLTGVRTVNELVEQPAPLEGADLERAIAALTTKVGWFDRYLTDEDRDAWARLLDRDGPDWLGHRRDLHQIGVDTVYTAVKPG</sequence>
<feature type="domain" description="Methyltransferase type 12" evidence="1">
    <location>
        <begin position="53"/>
        <end position="151"/>
    </location>
</feature>
<keyword evidence="2" id="KW-0808">Transferase</keyword>
<accession>A0A6L5GG05</accession>
<dbReference type="Pfam" id="PF08242">
    <property type="entry name" value="Methyltransf_12"/>
    <property type="match status" value="1"/>
</dbReference>